<sequence>MASEAEQIIKHGWLFMVANVVNRAAGLLLLPLYTKVLSPAQFGVYSLISVVGDILAVMLMIGMINAFTVVYFEHPDEAGRRRVVGTTMIGLWSATLGLLALAWPVGLGISEALFGNGGEAAVVAVAFASIAFSTVFELALAYYRVHRRSGTCLMISIGKAGGLLVLNLLFVWWLDWGVAGIFLANGITFVALGVLLTVAILAANGVSFSFGILKRVGMLGLPFMPQTLLDIGNQFVLRYLLNILMGIAAVGVLSFGMRLATLLYMFLTASFLQIWSVARIEAQHRAADRDQAEFVFYFFIVLLTAAALGMALISPEILWLIASPDYAPVLACMPLLVLTYTLHGVRMHPEVALVKTKRVGVLPLISLGGIAVGTALAALLIGPLGVLGAAIGVVGRELFMLVATELVCRRLCPQELPLHPGQVLGVLVPAAIAYAVSLELFGHAVDPAYVAAKVGLTMLAAIAAVFGPGFSRTDRAILFRMVGRVLRRPQPAA</sequence>
<evidence type="ECO:0008006" key="9">
    <source>
        <dbReference type="Google" id="ProtNLM"/>
    </source>
</evidence>
<dbReference type="AlphaFoldDB" id="A0A2S2CWK4"/>
<evidence type="ECO:0000256" key="4">
    <source>
        <dbReference type="ARBA" id="ARBA00022989"/>
    </source>
</evidence>
<feature type="transmembrane region" description="Helical" evidence="6">
    <location>
        <begin position="12"/>
        <end position="33"/>
    </location>
</feature>
<reference evidence="8" key="1">
    <citation type="submission" date="2018-05" db="EMBL/GenBank/DDBJ databases">
        <title>Azospirillum thermophila sp. nov., a novel isolated from hot spring.</title>
        <authorList>
            <person name="Zhao Z."/>
        </authorList>
    </citation>
    <scope>NUCLEOTIDE SEQUENCE [LARGE SCALE GENOMIC DNA]</scope>
    <source>
        <strain evidence="8">CFH 70021</strain>
        <plasmid evidence="8">unnamed1</plasmid>
    </source>
</reference>
<geneLocation type="plasmid" evidence="7 8">
    <name>unnamed1</name>
</geneLocation>
<dbReference type="EMBL" id="CP029356">
    <property type="protein sequence ID" value="AWK88856.1"/>
    <property type="molecule type" value="Genomic_DNA"/>
</dbReference>
<dbReference type="PANTHER" id="PTHR30250">
    <property type="entry name" value="PST FAMILY PREDICTED COLANIC ACID TRANSPORTER"/>
    <property type="match status" value="1"/>
</dbReference>
<feature type="transmembrane region" description="Helical" evidence="6">
    <location>
        <begin position="262"/>
        <end position="282"/>
    </location>
</feature>
<keyword evidence="7" id="KW-0614">Plasmid</keyword>
<evidence type="ECO:0000256" key="2">
    <source>
        <dbReference type="ARBA" id="ARBA00022475"/>
    </source>
</evidence>
<accession>A0A2S2CWK4</accession>
<name>A0A2S2CWK4_9PROT</name>
<protein>
    <recommendedName>
        <fullName evidence="9">Lipopolysaccharide biosynthesis protein</fullName>
    </recommendedName>
</protein>
<comment type="subcellular location">
    <subcellularLocation>
        <location evidence="1">Cell membrane</location>
        <topology evidence="1">Multi-pass membrane protein</topology>
    </subcellularLocation>
</comment>
<feature type="transmembrane region" description="Helical" evidence="6">
    <location>
        <begin position="359"/>
        <end position="381"/>
    </location>
</feature>
<evidence type="ECO:0000256" key="6">
    <source>
        <dbReference type="SAM" id="Phobius"/>
    </source>
</evidence>
<evidence type="ECO:0000313" key="7">
    <source>
        <dbReference type="EMBL" id="AWK88856.1"/>
    </source>
</evidence>
<evidence type="ECO:0000256" key="1">
    <source>
        <dbReference type="ARBA" id="ARBA00004651"/>
    </source>
</evidence>
<keyword evidence="4 6" id="KW-1133">Transmembrane helix</keyword>
<feature type="transmembrane region" description="Helical" evidence="6">
    <location>
        <begin position="294"/>
        <end position="314"/>
    </location>
</feature>
<keyword evidence="5 6" id="KW-0472">Membrane</keyword>
<feature type="transmembrane region" description="Helical" evidence="6">
    <location>
        <begin position="387"/>
        <end position="408"/>
    </location>
</feature>
<keyword evidence="3 6" id="KW-0812">Transmembrane</keyword>
<gene>
    <name evidence="7" type="ORF">DEW08_22590</name>
</gene>
<proteinExistence type="predicted"/>
<dbReference type="GO" id="GO:0005886">
    <property type="term" value="C:plasma membrane"/>
    <property type="evidence" value="ECO:0007669"/>
    <property type="project" value="UniProtKB-SubCell"/>
</dbReference>
<organism evidence="7 8">
    <name type="scientific">Azospirillum thermophilum</name>
    <dbReference type="NCBI Taxonomy" id="2202148"/>
    <lineage>
        <taxon>Bacteria</taxon>
        <taxon>Pseudomonadati</taxon>
        <taxon>Pseudomonadota</taxon>
        <taxon>Alphaproteobacteria</taxon>
        <taxon>Rhodospirillales</taxon>
        <taxon>Azospirillaceae</taxon>
        <taxon>Azospirillum</taxon>
    </lineage>
</organism>
<feature type="transmembrane region" description="Helical" evidence="6">
    <location>
        <begin position="326"/>
        <end position="347"/>
    </location>
</feature>
<keyword evidence="2" id="KW-1003">Cell membrane</keyword>
<evidence type="ECO:0000313" key="8">
    <source>
        <dbReference type="Proteomes" id="UP000245629"/>
    </source>
</evidence>
<dbReference type="PANTHER" id="PTHR30250:SF11">
    <property type="entry name" value="O-ANTIGEN TRANSPORTER-RELATED"/>
    <property type="match status" value="1"/>
</dbReference>
<feature type="transmembrane region" description="Helical" evidence="6">
    <location>
        <begin position="235"/>
        <end position="256"/>
    </location>
</feature>
<feature type="transmembrane region" description="Helical" evidence="6">
    <location>
        <begin position="448"/>
        <end position="471"/>
    </location>
</feature>
<dbReference type="Proteomes" id="UP000245629">
    <property type="component" value="Plasmid unnamed1"/>
</dbReference>
<feature type="transmembrane region" description="Helical" evidence="6">
    <location>
        <begin position="83"/>
        <end position="105"/>
    </location>
</feature>
<evidence type="ECO:0000256" key="5">
    <source>
        <dbReference type="ARBA" id="ARBA00023136"/>
    </source>
</evidence>
<feature type="transmembrane region" description="Helical" evidence="6">
    <location>
        <begin position="152"/>
        <end position="174"/>
    </location>
</feature>
<keyword evidence="8" id="KW-1185">Reference proteome</keyword>
<feature type="transmembrane region" description="Helical" evidence="6">
    <location>
        <begin position="45"/>
        <end position="71"/>
    </location>
</feature>
<feature type="transmembrane region" description="Helical" evidence="6">
    <location>
        <begin position="186"/>
        <end position="214"/>
    </location>
</feature>
<dbReference type="KEGG" id="azz:DEW08_22590"/>
<dbReference type="InterPro" id="IPR050833">
    <property type="entry name" value="Poly_Biosynth_Transport"/>
</dbReference>
<evidence type="ECO:0000256" key="3">
    <source>
        <dbReference type="ARBA" id="ARBA00022692"/>
    </source>
</evidence>
<feature type="transmembrane region" description="Helical" evidence="6">
    <location>
        <begin position="120"/>
        <end position="140"/>
    </location>
</feature>
<dbReference type="OrthoDB" id="9815248at2"/>
<feature type="transmembrane region" description="Helical" evidence="6">
    <location>
        <begin position="420"/>
        <end position="442"/>
    </location>
</feature>